<protein>
    <submittedName>
        <fullName evidence="1">Uncharacterized protein</fullName>
    </submittedName>
</protein>
<dbReference type="eggNOG" id="arCOG06653">
    <property type="taxonomic scope" value="Archaea"/>
</dbReference>
<dbReference type="EMBL" id="CP002057">
    <property type="protein sequence ID" value="ADI36516.1"/>
    <property type="molecule type" value="Genomic_DNA"/>
</dbReference>
<dbReference type="Proteomes" id="UP000007722">
    <property type="component" value="Chromosome"/>
</dbReference>
<dbReference type="HOGENOM" id="CLU_1607194_0_0_2"/>
<dbReference type="AlphaFoldDB" id="D7DTQ6"/>
<proteinExistence type="predicted"/>
<evidence type="ECO:0000313" key="2">
    <source>
        <dbReference type="Proteomes" id="UP000007722"/>
    </source>
</evidence>
<dbReference type="InParanoid" id="D7DTQ6"/>
<name>D7DTQ6_METV3</name>
<dbReference type="OrthoDB" id="59729at2157"/>
<evidence type="ECO:0000313" key="1">
    <source>
        <dbReference type="EMBL" id="ADI36516.1"/>
    </source>
</evidence>
<gene>
    <name evidence="1" type="ordered locus">Mvol_0857</name>
</gene>
<sequence>MASVPKYYSTKAVCEFEAFSNFKRILSNSNSTEFYNLKITNILNHKYYQVKFITKATQEDYTFLCQQLQNAGLIILDCIDLVFNAYLLKISGNLPDCIDIQEELLQNLLEYGAIPLKTELESVDLCTADLKILTSSKNPLHSISFMDLMRKNSELKYSITPTNSSEFD</sequence>
<accession>D7DTQ6</accession>
<organism evidence="1 2">
    <name type="scientific">Methanococcus voltae (strain ATCC BAA-1334 / A3)</name>
    <dbReference type="NCBI Taxonomy" id="456320"/>
    <lineage>
        <taxon>Archaea</taxon>
        <taxon>Methanobacteriati</taxon>
        <taxon>Methanobacteriota</taxon>
        <taxon>Methanomada group</taxon>
        <taxon>Methanococci</taxon>
        <taxon>Methanococcales</taxon>
        <taxon>Methanococcaceae</taxon>
        <taxon>Methanococcus</taxon>
    </lineage>
</organism>
<keyword evidence="2" id="KW-1185">Reference proteome</keyword>
<reference evidence="1 2" key="1">
    <citation type="submission" date="2010-05" db="EMBL/GenBank/DDBJ databases">
        <title>Complete sequence of Methanococcus voltae A3.</title>
        <authorList>
            <consortium name="US DOE Joint Genome Institute"/>
            <person name="Lucas S."/>
            <person name="Copeland A."/>
            <person name="Lapidus A."/>
            <person name="Cheng J.-F."/>
            <person name="Bruce D."/>
            <person name="Goodwin L."/>
            <person name="Pitluck S."/>
            <person name="Lowry S."/>
            <person name="Clum A."/>
            <person name="Land M."/>
            <person name="Hauser L."/>
            <person name="Kyrpides N."/>
            <person name="Mikhailova N."/>
            <person name="Whitman W.B."/>
            <person name="Woyke T."/>
        </authorList>
    </citation>
    <scope>NUCLEOTIDE SEQUENCE [LARGE SCALE GENOMIC DNA]</scope>
    <source>
        <strain evidence="2">ATCC BAA-1334 / A3</strain>
    </source>
</reference>
<dbReference type="KEGG" id="mvo:Mvol_0857"/>